<dbReference type="PROSITE" id="PS51391">
    <property type="entry name" value="CID"/>
    <property type="match status" value="1"/>
</dbReference>
<evidence type="ECO:0000313" key="4">
    <source>
        <dbReference type="Proteomes" id="UP000800035"/>
    </source>
</evidence>
<dbReference type="AlphaFoldDB" id="A0A6A5TMR1"/>
<dbReference type="GO" id="GO:0006874">
    <property type="term" value="P:intracellular calcium ion homeostasis"/>
    <property type="evidence" value="ECO:0007669"/>
    <property type="project" value="TreeGrafter"/>
</dbReference>
<feature type="domain" description="CID" evidence="2">
    <location>
        <begin position="32"/>
        <end position="192"/>
    </location>
</feature>
<organism evidence="3 4">
    <name type="scientific">Byssothecium circinans</name>
    <dbReference type="NCBI Taxonomy" id="147558"/>
    <lineage>
        <taxon>Eukaryota</taxon>
        <taxon>Fungi</taxon>
        <taxon>Dikarya</taxon>
        <taxon>Ascomycota</taxon>
        <taxon>Pezizomycotina</taxon>
        <taxon>Dothideomycetes</taxon>
        <taxon>Pleosporomycetidae</taxon>
        <taxon>Pleosporales</taxon>
        <taxon>Massarineae</taxon>
        <taxon>Massarinaceae</taxon>
        <taxon>Byssothecium</taxon>
    </lineage>
</organism>
<evidence type="ECO:0000259" key="2">
    <source>
        <dbReference type="PROSITE" id="PS51391"/>
    </source>
</evidence>
<accession>A0A6A5TMR1</accession>
<evidence type="ECO:0000313" key="3">
    <source>
        <dbReference type="EMBL" id="KAF1954163.1"/>
    </source>
</evidence>
<feature type="compositionally biased region" description="Gly residues" evidence="1">
    <location>
        <begin position="544"/>
        <end position="579"/>
    </location>
</feature>
<feature type="compositionally biased region" description="Basic and acidic residues" evidence="1">
    <location>
        <begin position="341"/>
        <end position="355"/>
    </location>
</feature>
<name>A0A6A5TMR1_9PLEO</name>
<dbReference type="Proteomes" id="UP000800035">
    <property type="component" value="Unassembled WGS sequence"/>
</dbReference>
<sequence>MTSTDEIRRAETNLRIAQFKFKQGFKKDERFAPAIDVARFYDDLNAVLEKNTPASIQTCKEWILTHIAPYKSRIAVLGEYLVSVSKSIIVDAPAKTASLEKAARNRLDILLVISDVLHAARHHHQGQDTQGTVARELRPYVEELVDLAAACAAVKDSSAEKKLKGLINFWAASRCVDADDLDAIRERAKEGLAIAQGGSVLKKRNYALPEWFGDRYAPWHQLSASYMLEPMYTYPDRPIDTRDMQTIRFDYKQPSDRVRNLLEHFFDDIDLKYVPTGDNPTGETAKYKLWLDPMGQLVKQNKKTGETRTVSNGYGWSKKFCEDMQDNGIPSAVTAAREEIKRKAQEREDRRREAAARPSPRPYSSSSRGRSHSTSSSRYSRSQSRSRSRSPSRLRSRSGSRDSYDQRRRNSRHQNRRGNQFSSSPSIFDQTAAASVSQASRQFPQLPQVPDNAPGFAPPPPPPPAPGHFPGYPMQGFPPPPPPPFMGPGQVPPPPPPHFNGQFPGAPNMPGFQNNAYNYGNMNPQTPQFNGNGGYGAPPPQHGGFRGGFNGGFQGRGGYRGGYQGQGQQGRGGRGGRWN</sequence>
<gene>
    <name evidence="3" type="ORF">CC80DRAFT_449458</name>
</gene>
<dbReference type="InterPro" id="IPR008942">
    <property type="entry name" value="ENTH_VHS"/>
</dbReference>
<dbReference type="GO" id="GO:0048471">
    <property type="term" value="C:perinuclear region of cytoplasm"/>
    <property type="evidence" value="ECO:0007669"/>
    <property type="project" value="TreeGrafter"/>
</dbReference>
<dbReference type="OrthoDB" id="21470at2759"/>
<evidence type="ECO:0000256" key="1">
    <source>
        <dbReference type="SAM" id="MobiDB-lite"/>
    </source>
</evidence>
<feature type="compositionally biased region" description="Basic and acidic residues" evidence="1">
    <location>
        <begin position="399"/>
        <end position="408"/>
    </location>
</feature>
<dbReference type="InterPro" id="IPR006569">
    <property type="entry name" value="CID_dom"/>
</dbReference>
<reference evidence="3" key="1">
    <citation type="journal article" date="2020" name="Stud. Mycol.">
        <title>101 Dothideomycetes genomes: a test case for predicting lifestyles and emergence of pathogens.</title>
        <authorList>
            <person name="Haridas S."/>
            <person name="Albert R."/>
            <person name="Binder M."/>
            <person name="Bloem J."/>
            <person name="Labutti K."/>
            <person name="Salamov A."/>
            <person name="Andreopoulos B."/>
            <person name="Baker S."/>
            <person name="Barry K."/>
            <person name="Bills G."/>
            <person name="Bluhm B."/>
            <person name="Cannon C."/>
            <person name="Castanera R."/>
            <person name="Culley D."/>
            <person name="Daum C."/>
            <person name="Ezra D."/>
            <person name="Gonzalez J."/>
            <person name="Henrissat B."/>
            <person name="Kuo A."/>
            <person name="Liang C."/>
            <person name="Lipzen A."/>
            <person name="Lutzoni F."/>
            <person name="Magnuson J."/>
            <person name="Mondo S."/>
            <person name="Nolan M."/>
            <person name="Ohm R."/>
            <person name="Pangilinan J."/>
            <person name="Park H.-J."/>
            <person name="Ramirez L."/>
            <person name="Alfaro M."/>
            <person name="Sun H."/>
            <person name="Tritt A."/>
            <person name="Yoshinaga Y."/>
            <person name="Zwiers L.-H."/>
            <person name="Turgeon B."/>
            <person name="Goodwin S."/>
            <person name="Spatafora J."/>
            <person name="Crous P."/>
            <person name="Grigoriev I."/>
        </authorList>
    </citation>
    <scope>NUCLEOTIDE SEQUENCE</scope>
    <source>
        <strain evidence="3">CBS 675.92</strain>
    </source>
</reference>
<dbReference type="Gene3D" id="1.25.40.90">
    <property type="match status" value="1"/>
</dbReference>
<feature type="compositionally biased region" description="Polar residues" evidence="1">
    <location>
        <begin position="421"/>
        <end position="445"/>
    </location>
</feature>
<feature type="compositionally biased region" description="Basic residues" evidence="1">
    <location>
        <begin position="384"/>
        <end position="398"/>
    </location>
</feature>
<protein>
    <recommendedName>
        <fullName evidence="2">CID domain-containing protein</fullName>
    </recommendedName>
</protein>
<feature type="region of interest" description="Disordered" evidence="1">
    <location>
        <begin position="521"/>
        <end position="579"/>
    </location>
</feature>
<dbReference type="Pfam" id="PF04818">
    <property type="entry name" value="CID"/>
    <property type="match status" value="1"/>
</dbReference>
<dbReference type="PANTHER" id="PTHR12323">
    <property type="entry name" value="SR-RELATED CTD ASSOCIATED FACTOR 6"/>
    <property type="match status" value="1"/>
</dbReference>
<dbReference type="PANTHER" id="PTHR12323:SF0">
    <property type="entry name" value="CALCIUM HOMEOSTASIS ENDOPLASMIC RETICULUM PROTEIN"/>
    <property type="match status" value="1"/>
</dbReference>
<feature type="compositionally biased region" description="Polar residues" evidence="1">
    <location>
        <begin position="521"/>
        <end position="530"/>
    </location>
</feature>
<feature type="compositionally biased region" description="Pro residues" evidence="1">
    <location>
        <begin position="476"/>
        <end position="493"/>
    </location>
</feature>
<dbReference type="EMBL" id="ML977000">
    <property type="protein sequence ID" value="KAF1954163.1"/>
    <property type="molecule type" value="Genomic_DNA"/>
</dbReference>
<proteinExistence type="predicted"/>
<keyword evidence="4" id="KW-1185">Reference proteome</keyword>
<feature type="region of interest" description="Disordered" evidence="1">
    <location>
        <begin position="341"/>
        <end position="493"/>
    </location>
</feature>
<feature type="compositionally biased region" description="Pro residues" evidence="1">
    <location>
        <begin position="456"/>
        <end position="467"/>
    </location>
</feature>
<feature type="compositionally biased region" description="Low complexity" evidence="1">
    <location>
        <begin position="356"/>
        <end position="383"/>
    </location>
</feature>